<comment type="subcellular location">
    <subcellularLocation>
        <location evidence="2">Apical cell membrane</location>
    </subcellularLocation>
</comment>
<dbReference type="InterPro" id="IPR036757">
    <property type="entry name" value="TFR-like_dimer_dom_sf"/>
</dbReference>
<name>A0A8B7P3R5_HYAAZ</name>
<feature type="domain" description="Transferrin receptor-like dimerisation" evidence="18">
    <location>
        <begin position="621"/>
        <end position="739"/>
    </location>
</feature>
<keyword evidence="12" id="KW-0325">Glycoprotein</keyword>
<keyword evidence="11" id="KW-1015">Disulfide bond</keyword>
<dbReference type="FunFam" id="3.50.30.30:FF:000045">
    <property type="entry name" value="Predicted protein"/>
    <property type="match status" value="1"/>
</dbReference>
<dbReference type="SUPFAM" id="SSF53187">
    <property type="entry name" value="Zn-dependent exopeptidases"/>
    <property type="match status" value="1"/>
</dbReference>
<evidence type="ECO:0000256" key="16">
    <source>
        <dbReference type="SAM" id="Phobius"/>
    </source>
</evidence>
<evidence type="ECO:0000256" key="6">
    <source>
        <dbReference type="ARBA" id="ARBA00022723"/>
    </source>
</evidence>
<dbReference type="SUPFAM" id="SSF52025">
    <property type="entry name" value="PA domain"/>
    <property type="match status" value="1"/>
</dbReference>
<evidence type="ECO:0000259" key="17">
    <source>
        <dbReference type="Pfam" id="PF02225"/>
    </source>
</evidence>
<dbReference type="GO" id="GO:0008237">
    <property type="term" value="F:metallopeptidase activity"/>
    <property type="evidence" value="ECO:0007669"/>
    <property type="project" value="UniProtKB-KW"/>
</dbReference>
<dbReference type="OrthoDB" id="5841748at2759"/>
<dbReference type="GeneID" id="108677117"/>
<dbReference type="SUPFAM" id="SSF47672">
    <property type="entry name" value="Transferrin receptor-like dimerisation domain"/>
    <property type="match status" value="1"/>
</dbReference>
<dbReference type="GO" id="GO:0016324">
    <property type="term" value="C:apical plasma membrane"/>
    <property type="evidence" value="ECO:0007669"/>
    <property type="project" value="UniProtKB-SubCell"/>
</dbReference>
<evidence type="ECO:0000256" key="13">
    <source>
        <dbReference type="ARBA" id="ARBA00059290"/>
    </source>
</evidence>
<evidence type="ECO:0000259" key="18">
    <source>
        <dbReference type="Pfam" id="PF04253"/>
    </source>
</evidence>
<feature type="domain" description="PA" evidence="17">
    <location>
        <begin position="172"/>
        <end position="256"/>
    </location>
</feature>
<dbReference type="Pfam" id="PF04253">
    <property type="entry name" value="TFR_dimer"/>
    <property type="match status" value="1"/>
</dbReference>
<dbReference type="OMA" id="QGSTEWV"/>
<keyword evidence="4" id="KW-0031">Aminopeptidase</keyword>
<dbReference type="Gene3D" id="1.20.930.40">
    <property type="entry name" value="Transferrin receptor-like, dimerisation domain"/>
    <property type="match status" value="1"/>
</dbReference>
<evidence type="ECO:0000256" key="12">
    <source>
        <dbReference type="ARBA" id="ARBA00023180"/>
    </source>
</evidence>
<keyword evidence="9" id="KW-0106">Calcium</keyword>
<dbReference type="Gene3D" id="3.50.30.30">
    <property type="match status" value="1"/>
</dbReference>
<evidence type="ECO:0000256" key="8">
    <source>
        <dbReference type="ARBA" id="ARBA00022833"/>
    </source>
</evidence>
<keyword evidence="7" id="KW-0378">Hydrolase</keyword>
<feature type="domain" description="Peptidase M28" evidence="19">
    <location>
        <begin position="351"/>
        <end position="557"/>
    </location>
</feature>
<dbReference type="GO" id="GO:0006508">
    <property type="term" value="P:proteolysis"/>
    <property type="evidence" value="ECO:0007669"/>
    <property type="project" value="UniProtKB-KW"/>
</dbReference>
<comment type="function">
    <text evidence="13">Aminopeptidase with broad substrate specificity. Has lower activity with substrates that have Asp or Glu in the P2' position, or Pro in the P3' position. Lacks activity with substrates that have both Pro in the P3' position and Asp or Glu in the P2' position. Lacks carboxypeptidase activity. Lacks dipeptidyl-peptidase IV type activity.</text>
</comment>
<feature type="transmembrane region" description="Helical" evidence="16">
    <location>
        <begin position="7"/>
        <end position="27"/>
    </location>
</feature>
<dbReference type="InterPro" id="IPR046450">
    <property type="entry name" value="PA_dom_sf"/>
</dbReference>
<organism evidence="20 21">
    <name type="scientific">Hyalella azteca</name>
    <name type="common">Amphipod</name>
    <dbReference type="NCBI Taxonomy" id="294128"/>
    <lineage>
        <taxon>Eukaryota</taxon>
        <taxon>Metazoa</taxon>
        <taxon>Ecdysozoa</taxon>
        <taxon>Arthropoda</taxon>
        <taxon>Crustacea</taxon>
        <taxon>Multicrustacea</taxon>
        <taxon>Malacostraca</taxon>
        <taxon>Eumalacostraca</taxon>
        <taxon>Peracarida</taxon>
        <taxon>Amphipoda</taxon>
        <taxon>Senticaudata</taxon>
        <taxon>Talitrida</taxon>
        <taxon>Talitroidea</taxon>
        <taxon>Hyalellidae</taxon>
        <taxon>Hyalella</taxon>
    </lineage>
</organism>
<dbReference type="KEGG" id="hazt:108677117"/>
<keyword evidence="10" id="KW-0482">Metalloprotease</keyword>
<gene>
    <name evidence="21" type="primary">LOC108677117</name>
</gene>
<evidence type="ECO:0000256" key="9">
    <source>
        <dbReference type="ARBA" id="ARBA00022837"/>
    </source>
</evidence>
<keyword evidence="16" id="KW-1133">Transmembrane helix</keyword>
<reference evidence="21" key="1">
    <citation type="submission" date="2025-08" db="UniProtKB">
        <authorList>
            <consortium name="RefSeq"/>
        </authorList>
    </citation>
    <scope>IDENTIFICATION</scope>
    <source>
        <tissue evidence="21">Whole organism</tissue>
    </source>
</reference>
<dbReference type="InterPro" id="IPR003137">
    <property type="entry name" value="PA_domain"/>
</dbReference>
<evidence type="ECO:0000256" key="3">
    <source>
        <dbReference type="ARBA" id="ARBA00005634"/>
    </source>
</evidence>
<evidence type="ECO:0000256" key="1">
    <source>
        <dbReference type="ARBA" id="ARBA00001947"/>
    </source>
</evidence>
<dbReference type="Pfam" id="PF04389">
    <property type="entry name" value="Peptidase_M28"/>
    <property type="match status" value="1"/>
</dbReference>
<dbReference type="CDD" id="cd02121">
    <property type="entry name" value="PA_GCPII_like"/>
    <property type="match status" value="1"/>
</dbReference>
<dbReference type="AlphaFoldDB" id="A0A8B7P3R5"/>
<dbReference type="GO" id="GO:0046872">
    <property type="term" value="F:metal ion binding"/>
    <property type="evidence" value="ECO:0007669"/>
    <property type="project" value="UniProtKB-KW"/>
</dbReference>
<keyword evidence="6" id="KW-0479">Metal-binding</keyword>
<dbReference type="FunFam" id="3.40.630.10:FF:000101">
    <property type="entry name" value="N-acetylated alpha-linked acidic dipeptidase like 1"/>
    <property type="match status" value="1"/>
</dbReference>
<evidence type="ECO:0000256" key="15">
    <source>
        <dbReference type="ARBA" id="ARBA00081462"/>
    </source>
</evidence>
<accession>A0A8B7P3R5</accession>
<comment type="similarity">
    <text evidence="3">Belongs to the peptidase M28 family. M28B subfamily.</text>
</comment>
<evidence type="ECO:0000256" key="14">
    <source>
        <dbReference type="ARBA" id="ARBA00068168"/>
    </source>
</evidence>
<dbReference type="InterPro" id="IPR007365">
    <property type="entry name" value="TFR-like_dimer_dom"/>
</dbReference>
<keyword evidence="5" id="KW-0645">Protease</keyword>
<dbReference type="PANTHER" id="PTHR10404:SF77">
    <property type="entry name" value="GLUTAMATE CARBOXYPEPTIDASE 2 HOMOLOG"/>
    <property type="match status" value="1"/>
</dbReference>
<keyword evidence="8" id="KW-0862">Zinc</keyword>
<evidence type="ECO:0000259" key="19">
    <source>
        <dbReference type="Pfam" id="PF04389"/>
    </source>
</evidence>
<evidence type="ECO:0000256" key="2">
    <source>
        <dbReference type="ARBA" id="ARBA00004221"/>
    </source>
</evidence>
<dbReference type="FunFam" id="1.20.930.40:FF:000001">
    <property type="entry name" value="N-acetylated-alpha-linked acidic dipeptidase 2"/>
    <property type="match status" value="1"/>
</dbReference>
<keyword evidence="16" id="KW-0812">Transmembrane</keyword>
<protein>
    <recommendedName>
        <fullName evidence="14">Aminopeptidase NAALADL1</fullName>
    </recommendedName>
    <alternativeName>
        <fullName evidence="15">N-acetylated-alpha-linked acidic dipeptidase-like protein</fullName>
    </alternativeName>
</protein>
<evidence type="ECO:0000256" key="11">
    <source>
        <dbReference type="ARBA" id="ARBA00023157"/>
    </source>
</evidence>
<dbReference type="InterPro" id="IPR039373">
    <property type="entry name" value="Peptidase_M28B"/>
</dbReference>
<dbReference type="GO" id="GO:0004180">
    <property type="term" value="F:carboxypeptidase activity"/>
    <property type="evidence" value="ECO:0007669"/>
    <property type="project" value="TreeGrafter"/>
</dbReference>
<comment type="cofactor">
    <cofactor evidence="1">
        <name>Zn(2+)</name>
        <dbReference type="ChEBI" id="CHEBI:29105"/>
    </cofactor>
</comment>
<evidence type="ECO:0000256" key="10">
    <source>
        <dbReference type="ARBA" id="ARBA00023049"/>
    </source>
</evidence>
<evidence type="ECO:0000256" key="4">
    <source>
        <dbReference type="ARBA" id="ARBA00022438"/>
    </source>
</evidence>
<evidence type="ECO:0000313" key="20">
    <source>
        <dbReference type="Proteomes" id="UP000694843"/>
    </source>
</evidence>
<evidence type="ECO:0000256" key="5">
    <source>
        <dbReference type="ARBA" id="ARBA00022670"/>
    </source>
</evidence>
<dbReference type="InterPro" id="IPR007484">
    <property type="entry name" value="Peptidase_M28"/>
</dbReference>
<dbReference type="Proteomes" id="UP000694843">
    <property type="component" value="Unplaced"/>
</dbReference>
<dbReference type="GO" id="GO:0004177">
    <property type="term" value="F:aminopeptidase activity"/>
    <property type="evidence" value="ECO:0007669"/>
    <property type="project" value="UniProtKB-KW"/>
</dbReference>
<evidence type="ECO:0000313" key="21">
    <source>
        <dbReference type="RefSeq" id="XP_018020759.1"/>
    </source>
</evidence>
<evidence type="ECO:0000256" key="7">
    <source>
        <dbReference type="ARBA" id="ARBA00022801"/>
    </source>
</evidence>
<proteinExistence type="inferred from homology"/>
<dbReference type="Pfam" id="PF02225">
    <property type="entry name" value="PA"/>
    <property type="match status" value="1"/>
</dbReference>
<dbReference type="RefSeq" id="XP_018020759.1">
    <property type="nucleotide sequence ID" value="XM_018165270.2"/>
</dbReference>
<sequence>MVAQSNVIVTSIALGAVVAFLLGMIVYEVIILVQQGTADENYAVQKISELTRTDSVKDDFIVNEVNASKIRDNLRYLTSAPHVAGTAEQADTAQWVYDQWLQQGLVDVKTIPYEVLLSYPDENNPNRVRLVSKTDGSVVFESVFRQEPLYAPEEADPRVLHNYNAYSAAATVQGDLVYANYGREEDFAELARRGVDVTGKIVIAKYGKNFRGDKAKACQEHGALGLVLYNDPADYDPDGLEVYPDSVMMPSTATQMGSILGTKGDPQTPFYPAIESSFRYPEDECELPAIPCQPISYGDAYHILRAMEGDEAPASWQGGLNFTYHLGPTLASGLEVQVETHTTNRRATITNVIATIPQTAGDDPDRFVVVGNHRDAWMFGSVDPSSGTAVMMEISRVLMAYINETGWSPRRSIVFCSWDAEEFGLIGSTEWTQQFSKQLSDRAVAYLNIDQAFNGNYTFRAQASPLLRDIIYNATKEVPNPDPAEVAAGRTSVYDTWLHRLADLDDLTRPWIGNLASGSDYYSFQQVLGVPSMDMRYTDTRYGEPLYHTLYETFELVDELYDKGFLYHAATTAVAAKIVAAVASAPLLPYSYTFYPEFIRSAVVDLQQQYGDLIASHNCSLDLMTQAVDRFTQDVADFKDSLQNTDFSDLLVQRHVNDRLMLLEKAFLDPRGLPHRPDYLHVVTSPSAFDSYSGVALAGLHDALYALSAAPDDADLWRDFQEHLASVTHLVASAGDALQGRLW</sequence>
<keyword evidence="20" id="KW-1185">Reference proteome</keyword>
<dbReference type="Gene3D" id="3.40.630.10">
    <property type="entry name" value="Zn peptidases"/>
    <property type="match status" value="1"/>
</dbReference>
<dbReference type="CDD" id="cd08022">
    <property type="entry name" value="M28_PSMA_like"/>
    <property type="match status" value="1"/>
</dbReference>
<dbReference type="PANTHER" id="PTHR10404">
    <property type="entry name" value="N-ACETYLATED-ALPHA-LINKED ACIDIC DIPEPTIDASE"/>
    <property type="match status" value="1"/>
</dbReference>
<keyword evidence="16" id="KW-0472">Membrane</keyword>